<organism evidence="1">
    <name type="scientific">Rhizophagus irregularis (strain DAOM 181602 / DAOM 197198 / MUCL 43194)</name>
    <name type="common">Arbuscular mycorrhizal fungus</name>
    <name type="synonym">Glomus intraradices</name>
    <dbReference type="NCBI Taxonomy" id="747089"/>
    <lineage>
        <taxon>Eukaryota</taxon>
        <taxon>Fungi</taxon>
        <taxon>Fungi incertae sedis</taxon>
        <taxon>Mucoromycota</taxon>
        <taxon>Glomeromycotina</taxon>
        <taxon>Glomeromycetes</taxon>
        <taxon>Glomerales</taxon>
        <taxon>Glomeraceae</taxon>
        <taxon>Rhizophagus</taxon>
    </lineage>
</organism>
<dbReference type="AlphaFoldDB" id="U9TBQ0"/>
<evidence type="ECO:0000313" key="1">
    <source>
        <dbReference type="EMBL" id="ESA03748.1"/>
    </source>
</evidence>
<protein>
    <submittedName>
        <fullName evidence="1">Uncharacterized protein</fullName>
    </submittedName>
</protein>
<gene>
    <name evidence="1" type="ORF">GLOINDRAFT_85706</name>
</gene>
<proteinExistence type="predicted"/>
<name>U9TBQ0_RHIID</name>
<accession>U9TBQ0</accession>
<sequence>MSEILYVESFQFLLQKFGNWLENFGFGFMNDDYNGPRRQLLKLIMKYYIWCGMKEFITEKKRVKYLAISEFGPGVDNELFSSKDKFKFHNVVNRTKKETEKDFKINNRIATVIDLLCQIADCNHCTILNGRK</sequence>
<dbReference type="EMBL" id="KI294834">
    <property type="protein sequence ID" value="ESA03748.1"/>
    <property type="molecule type" value="Genomic_DNA"/>
</dbReference>
<reference evidence="1" key="1">
    <citation type="submission" date="2013-07" db="EMBL/GenBank/DDBJ databases">
        <title>The genome of an arbuscular mycorrhizal fungus provides insights into the evolution of the oldest plant symbiosis.</title>
        <authorList>
            <consortium name="DOE Joint Genome Institute"/>
            <person name="Tisserant E."/>
            <person name="Malbreil M."/>
            <person name="Kuo A."/>
            <person name="Kohler A."/>
            <person name="Symeonidi A."/>
            <person name="Balestrini R."/>
            <person name="Charron P."/>
            <person name="Duensing N."/>
            <person name="Frei-dit-Frey N."/>
            <person name="Gianinazzi-Pearson V."/>
            <person name="Gilbert B."/>
            <person name="Handa Y."/>
            <person name="Hijri M."/>
            <person name="Kaul R."/>
            <person name="Kawaguchi M."/>
            <person name="Krajinski F."/>
            <person name="Lammers P."/>
            <person name="Lapierre D."/>
            <person name="Masclaux F.G."/>
            <person name="Murat C."/>
            <person name="Morin E."/>
            <person name="Ndikumana S."/>
            <person name="Pagni M."/>
            <person name="Petitpierre D."/>
            <person name="Requena N."/>
            <person name="Rosikiewicz P."/>
            <person name="Riley R."/>
            <person name="Saito K."/>
            <person name="San Clemente H."/>
            <person name="Shapiro H."/>
            <person name="van Tuinen D."/>
            <person name="Becard G."/>
            <person name="Bonfante P."/>
            <person name="Paszkowski U."/>
            <person name="Shachar-Hill Y."/>
            <person name="Young J.P."/>
            <person name="Sanders I.R."/>
            <person name="Henrissat B."/>
            <person name="Rensing S.A."/>
            <person name="Grigoriev I.V."/>
            <person name="Corradi N."/>
            <person name="Roux C."/>
            <person name="Martin F."/>
        </authorList>
    </citation>
    <scope>NUCLEOTIDE SEQUENCE</scope>
    <source>
        <strain evidence="1">DAOM 197198</strain>
    </source>
</reference>
<dbReference type="HOGENOM" id="CLU_1918204_0_0_1"/>